<evidence type="ECO:0000313" key="2">
    <source>
        <dbReference type="EMBL" id="GBM71028.1"/>
    </source>
</evidence>
<keyword evidence="1" id="KW-0812">Transmembrane</keyword>
<name>A0A4Y2I0G2_ARAVE</name>
<dbReference type="AlphaFoldDB" id="A0A4Y2I0G2"/>
<protein>
    <submittedName>
        <fullName evidence="2">Uncharacterized protein</fullName>
    </submittedName>
</protein>
<keyword evidence="1" id="KW-0472">Membrane</keyword>
<gene>
    <name evidence="2" type="ORF">AVEN_272374_1</name>
</gene>
<dbReference type="EMBL" id="BGPR01002288">
    <property type="protein sequence ID" value="GBM71028.1"/>
    <property type="molecule type" value="Genomic_DNA"/>
</dbReference>
<comment type="caution">
    <text evidence="2">The sequence shown here is derived from an EMBL/GenBank/DDBJ whole genome shotgun (WGS) entry which is preliminary data.</text>
</comment>
<organism evidence="2 3">
    <name type="scientific">Araneus ventricosus</name>
    <name type="common">Orbweaver spider</name>
    <name type="synonym">Epeira ventricosa</name>
    <dbReference type="NCBI Taxonomy" id="182803"/>
    <lineage>
        <taxon>Eukaryota</taxon>
        <taxon>Metazoa</taxon>
        <taxon>Ecdysozoa</taxon>
        <taxon>Arthropoda</taxon>
        <taxon>Chelicerata</taxon>
        <taxon>Arachnida</taxon>
        <taxon>Araneae</taxon>
        <taxon>Araneomorphae</taxon>
        <taxon>Entelegynae</taxon>
        <taxon>Araneoidea</taxon>
        <taxon>Araneidae</taxon>
        <taxon>Araneus</taxon>
    </lineage>
</organism>
<evidence type="ECO:0000313" key="3">
    <source>
        <dbReference type="Proteomes" id="UP000499080"/>
    </source>
</evidence>
<keyword evidence="1" id="KW-1133">Transmembrane helix</keyword>
<reference evidence="2 3" key="1">
    <citation type="journal article" date="2019" name="Sci. Rep.">
        <title>Orb-weaving spider Araneus ventricosus genome elucidates the spidroin gene catalogue.</title>
        <authorList>
            <person name="Kono N."/>
            <person name="Nakamura H."/>
            <person name="Ohtoshi R."/>
            <person name="Moran D.A.P."/>
            <person name="Shinohara A."/>
            <person name="Yoshida Y."/>
            <person name="Fujiwara M."/>
            <person name="Mori M."/>
            <person name="Tomita M."/>
            <person name="Arakawa K."/>
        </authorList>
    </citation>
    <scope>NUCLEOTIDE SEQUENCE [LARGE SCALE GENOMIC DNA]</scope>
</reference>
<proteinExistence type="predicted"/>
<feature type="transmembrane region" description="Helical" evidence="1">
    <location>
        <begin position="15"/>
        <end position="32"/>
    </location>
</feature>
<accession>A0A4Y2I0G2</accession>
<dbReference type="Proteomes" id="UP000499080">
    <property type="component" value="Unassembled WGS sequence"/>
</dbReference>
<sequence>MQSVYPYNLSHNCVLTMYVMRCPILVVPLNLFNPLAYRMSGMSDCQTVYTPVLLYHSYVKPMLINAEIEQEKPAPAVEGTTCRVQSRSQQGRNTNCTKSCMAKIPTNHYLNTST</sequence>
<keyword evidence="3" id="KW-1185">Reference proteome</keyword>
<evidence type="ECO:0000256" key="1">
    <source>
        <dbReference type="SAM" id="Phobius"/>
    </source>
</evidence>